<evidence type="ECO:0000256" key="1">
    <source>
        <dbReference type="SAM" id="SignalP"/>
    </source>
</evidence>
<keyword evidence="1" id="KW-0732">Signal</keyword>
<evidence type="ECO:0000313" key="3">
    <source>
        <dbReference type="Proteomes" id="UP000815325"/>
    </source>
</evidence>
<proteinExistence type="predicted"/>
<dbReference type="Proteomes" id="UP000815325">
    <property type="component" value="Unassembled WGS sequence"/>
</dbReference>
<organism evidence="2 3">
    <name type="scientific">Dunaliella salina</name>
    <name type="common">Green alga</name>
    <name type="synonym">Protococcus salinus</name>
    <dbReference type="NCBI Taxonomy" id="3046"/>
    <lineage>
        <taxon>Eukaryota</taxon>
        <taxon>Viridiplantae</taxon>
        <taxon>Chlorophyta</taxon>
        <taxon>core chlorophytes</taxon>
        <taxon>Chlorophyceae</taxon>
        <taxon>CS clade</taxon>
        <taxon>Chlamydomonadales</taxon>
        <taxon>Dunaliellaceae</taxon>
        <taxon>Dunaliella</taxon>
    </lineage>
</organism>
<reference evidence="2" key="1">
    <citation type="submission" date="2017-08" db="EMBL/GenBank/DDBJ databases">
        <authorList>
            <person name="Polle J.E."/>
            <person name="Barry K."/>
            <person name="Cushman J."/>
            <person name="Schmutz J."/>
            <person name="Tran D."/>
            <person name="Hathwaick L.T."/>
            <person name="Yim W.C."/>
            <person name="Jenkins J."/>
            <person name="Mckie-Krisberg Z.M."/>
            <person name="Prochnik S."/>
            <person name="Lindquist E."/>
            <person name="Dockter R.B."/>
            <person name="Adam C."/>
            <person name="Molina H."/>
            <person name="Bunkerborg J."/>
            <person name="Jin E."/>
            <person name="Buchheim M."/>
            <person name="Magnuson J."/>
        </authorList>
    </citation>
    <scope>NUCLEOTIDE SEQUENCE</scope>
    <source>
        <strain evidence="2">CCAP 19/18</strain>
    </source>
</reference>
<dbReference type="EMBL" id="MU070464">
    <property type="protein sequence ID" value="KAF5827598.1"/>
    <property type="molecule type" value="Genomic_DNA"/>
</dbReference>
<name>A0ABQ7FZ17_DUNSA</name>
<comment type="caution">
    <text evidence="2">The sequence shown here is derived from an EMBL/GenBank/DDBJ whole genome shotgun (WGS) entry which is preliminary data.</text>
</comment>
<sequence length="227" mass="25152">MTSTVSRVLASPSSLMIVALLLTSFVCGSQAVRCAVSQDRHVKLQENTHTAGSDDHSHEGGELLIWAKEPFAPDQDYGHCITAHLHINENYDEHEHDGFHIESVFGTVSVGSSGTCPGSDTERTELMDKVKQMLSTALDPQAVERNVDVRQPGYDPGQYETGRQERLFMENIKCCDSDDTCYDPNSWVARTPMHNEHSEHNEASSTVASKVFVMACVAVVFLMKMMM</sequence>
<evidence type="ECO:0000313" key="2">
    <source>
        <dbReference type="EMBL" id="KAF5827598.1"/>
    </source>
</evidence>
<protein>
    <submittedName>
        <fullName evidence="2">Uncharacterized protein</fullName>
    </submittedName>
</protein>
<keyword evidence="3" id="KW-1185">Reference proteome</keyword>
<feature type="chain" id="PRO_5046890086" evidence="1">
    <location>
        <begin position="32"/>
        <end position="227"/>
    </location>
</feature>
<accession>A0ABQ7FZ17</accession>
<feature type="signal peptide" evidence="1">
    <location>
        <begin position="1"/>
        <end position="31"/>
    </location>
</feature>
<gene>
    <name evidence="2" type="ORF">DUNSADRAFT_365</name>
</gene>